<proteinExistence type="predicted"/>
<accession>A0A427B8B2</accession>
<dbReference type="EMBL" id="AMZH03000248">
    <property type="protein sequence ID" value="RRT84711.1"/>
    <property type="molecule type" value="Genomic_DNA"/>
</dbReference>
<feature type="compositionally biased region" description="Basic and acidic residues" evidence="1">
    <location>
        <begin position="113"/>
        <end position="122"/>
    </location>
</feature>
<evidence type="ECO:0000313" key="2">
    <source>
        <dbReference type="EMBL" id="RRT84711.1"/>
    </source>
</evidence>
<dbReference type="Proteomes" id="UP000287651">
    <property type="component" value="Unassembled WGS sequence"/>
</dbReference>
<reference evidence="2 3" key="1">
    <citation type="journal article" date="2014" name="Agronomy (Basel)">
        <title>A Draft Genome Sequence for Ensete ventricosum, the Drought-Tolerant Tree Against Hunger.</title>
        <authorList>
            <person name="Harrison J."/>
            <person name="Moore K.A."/>
            <person name="Paszkiewicz K."/>
            <person name="Jones T."/>
            <person name="Grant M."/>
            <person name="Ambacheew D."/>
            <person name="Muzemil S."/>
            <person name="Studholme D.J."/>
        </authorList>
    </citation>
    <scope>NUCLEOTIDE SEQUENCE [LARGE SCALE GENOMIC DNA]</scope>
</reference>
<protein>
    <submittedName>
        <fullName evidence="2">Uncharacterized protein</fullName>
    </submittedName>
</protein>
<sequence length="239" mass="25823">THPPKGRTFCRPVLSCAGGASLPDLTPHLSTAVCSPLSGPPRGPRPGARILKPWFVYLRSAVSIEEYPLLLLRFPIGYAATCRSLERLTAPKYLPCGGDLLVHDMPSIQVFGEKSETSKPVDGDDEDGNDDGDGEEDGDVGEGDDEPSEEDGEGYENPNNNSGKKAPGGGAGGEENGEDDDEDAEDPEDGDDDDDDEEDEDEDDGGEDEEEGVEDDEENEDEEEDDEEEELQPPKKRKK</sequence>
<gene>
    <name evidence="2" type="ORF">B296_00010762</name>
</gene>
<feature type="non-terminal residue" evidence="2">
    <location>
        <position position="1"/>
    </location>
</feature>
<feature type="compositionally biased region" description="Acidic residues" evidence="1">
    <location>
        <begin position="123"/>
        <end position="154"/>
    </location>
</feature>
<comment type="caution">
    <text evidence="2">The sequence shown here is derived from an EMBL/GenBank/DDBJ whole genome shotgun (WGS) entry which is preliminary data.</text>
</comment>
<dbReference type="AlphaFoldDB" id="A0A427B8B2"/>
<evidence type="ECO:0000256" key="1">
    <source>
        <dbReference type="SAM" id="MobiDB-lite"/>
    </source>
</evidence>
<feature type="region of interest" description="Disordered" evidence="1">
    <location>
        <begin position="112"/>
        <end position="239"/>
    </location>
</feature>
<feature type="compositionally biased region" description="Acidic residues" evidence="1">
    <location>
        <begin position="175"/>
        <end position="231"/>
    </location>
</feature>
<evidence type="ECO:0000313" key="3">
    <source>
        <dbReference type="Proteomes" id="UP000287651"/>
    </source>
</evidence>
<organism evidence="2 3">
    <name type="scientific">Ensete ventricosum</name>
    <name type="common">Abyssinian banana</name>
    <name type="synonym">Musa ensete</name>
    <dbReference type="NCBI Taxonomy" id="4639"/>
    <lineage>
        <taxon>Eukaryota</taxon>
        <taxon>Viridiplantae</taxon>
        <taxon>Streptophyta</taxon>
        <taxon>Embryophyta</taxon>
        <taxon>Tracheophyta</taxon>
        <taxon>Spermatophyta</taxon>
        <taxon>Magnoliopsida</taxon>
        <taxon>Liliopsida</taxon>
        <taxon>Zingiberales</taxon>
        <taxon>Musaceae</taxon>
        <taxon>Ensete</taxon>
    </lineage>
</organism>
<name>A0A427B8B2_ENSVE</name>